<reference evidence="2 3" key="1">
    <citation type="submission" date="2015-02" db="EMBL/GenBank/DDBJ databases">
        <title>Single-cell genomics of uncultivated deep-branching MTB reveals a conserved set of magnetosome genes.</title>
        <authorList>
            <person name="Kolinko S."/>
            <person name="Richter M."/>
            <person name="Glockner F.O."/>
            <person name="Brachmann A."/>
            <person name="Schuler D."/>
        </authorList>
    </citation>
    <scope>NUCLEOTIDE SEQUENCE [LARGE SCALE GENOMIC DNA]</scope>
    <source>
        <strain evidence="2">TM-1</strain>
    </source>
</reference>
<comment type="caution">
    <text evidence="2">The sequence shown here is derived from an EMBL/GenBank/DDBJ whole genome shotgun (WGS) entry which is preliminary data.</text>
</comment>
<organism evidence="2 3">
    <name type="scientific">Candidatus Magnetobacterium bavaricum</name>
    <dbReference type="NCBI Taxonomy" id="29290"/>
    <lineage>
        <taxon>Bacteria</taxon>
        <taxon>Pseudomonadati</taxon>
        <taxon>Nitrospirota</taxon>
        <taxon>Thermodesulfovibrionia</taxon>
        <taxon>Thermodesulfovibrionales</taxon>
        <taxon>Candidatus Magnetobacteriaceae</taxon>
        <taxon>Candidatus Magnetobacterium</taxon>
    </lineage>
</organism>
<dbReference type="InterPro" id="IPR011460">
    <property type="entry name" value="Lcl_C"/>
</dbReference>
<evidence type="ECO:0000313" key="3">
    <source>
        <dbReference type="Proteomes" id="UP000033423"/>
    </source>
</evidence>
<proteinExistence type="predicted"/>
<dbReference type="Pfam" id="PF07603">
    <property type="entry name" value="Lcl_C"/>
    <property type="match status" value="1"/>
</dbReference>
<accession>A0A0F3GXW9</accession>
<evidence type="ECO:0000313" key="2">
    <source>
        <dbReference type="EMBL" id="KJU86697.1"/>
    </source>
</evidence>
<sequence>MNTRATYQFIGDEKNLEPTVTIYVHHDGYPQGAAEYFQDMLKQKHGCLATKFMHAVEGAELTLCHEAHRDTEYRYTITGDDHLTALVKIDSDTWDIFFEGTLAEFVKQYGSEEKQTIDPQPTPTSSPGLWRVPTVHELQSLVDYSRPDQAVWMNAQGFKNVQPNGYWSSTSYAFSTSYAWIVSMLGGYVSVDDKSFNFYVWPVRTGDRSFGPLVVEVVGRFIDNGDDAITDNLTRLEWKKDVQSCRMPWQDALDYVETLNKEEEQA</sequence>
<dbReference type="PANTHER" id="PTHR35812">
    <property type="entry name" value="LIPOPROTEIN"/>
    <property type="match status" value="1"/>
</dbReference>
<dbReference type="AlphaFoldDB" id="A0A0F3GXW9"/>
<dbReference type="EMBL" id="LACI01000491">
    <property type="protein sequence ID" value="KJU86697.1"/>
    <property type="molecule type" value="Genomic_DNA"/>
</dbReference>
<protein>
    <recommendedName>
        <fullName evidence="1">Lcl C-terminal domain-containing protein</fullName>
    </recommendedName>
</protein>
<gene>
    <name evidence="2" type="ORF">MBAV_001112</name>
</gene>
<dbReference type="Proteomes" id="UP000033423">
    <property type="component" value="Unassembled WGS sequence"/>
</dbReference>
<name>A0A0F3GXW9_9BACT</name>
<evidence type="ECO:0000259" key="1">
    <source>
        <dbReference type="Pfam" id="PF07603"/>
    </source>
</evidence>
<feature type="domain" description="Lcl C-terminal" evidence="1">
    <location>
        <begin position="130"/>
        <end position="204"/>
    </location>
</feature>
<dbReference type="PANTHER" id="PTHR35812:SF1">
    <property type="entry name" value="LIPOPROTEIN"/>
    <property type="match status" value="1"/>
</dbReference>
<keyword evidence="3" id="KW-1185">Reference proteome</keyword>